<organism evidence="1 2">
    <name type="scientific">Coemansia furcata</name>
    <dbReference type="NCBI Taxonomy" id="417177"/>
    <lineage>
        <taxon>Eukaryota</taxon>
        <taxon>Fungi</taxon>
        <taxon>Fungi incertae sedis</taxon>
        <taxon>Zoopagomycota</taxon>
        <taxon>Kickxellomycotina</taxon>
        <taxon>Kickxellomycetes</taxon>
        <taxon>Kickxellales</taxon>
        <taxon>Kickxellaceae</taxon>
        <taxon>Coemansia</taxon>
    </lineage>
</organism>
<gene>
    <name evidence="1" type="ORF">H4S07_002575</name>
</gene>
<name>A0ACC1LL16_9FUNG</name>
<comment type="caution">
    <text evidence="1">The sequence shown here is derived from an EMBL/GenBank/DDBJ whole genome shotgun (WGS) entry which is preliminary data.</text>
</comment>
<reference evidence="1" key="1">
    <citation type="submission" date="2022-07" db="EMBL/GenBank/DDBJ databases">
        <title>Phylogenomic reconstructions and comparative analyses of Kickxellomycotina fungi.</title>
        <authorList>
            <person name="Reynolds N.K."/>
            <person name="Stajich J.E."/>
            <person name="Barry K."/>
            <person name="Grigoriev I.V."/>
            <person name="Crous P."/>
            <person name="Smith M.E."/>
        </authorList>
    </citation>
    <scope>NUCLEOTIDE SEQUENCE</scope>
    <source>
        <strain evidence="1">CBS 102833</strain>
    </source>
</reference>
<accession>A0ACC1LL16</accession>
<keyword evidence="2" id="KW-1185">Reference proteome</keyword>
<sequence length="490" mass="54491">MDKLLGGIQSQTIDLCTLDLMTSLINMPFYFYYGNDGTDSEFMPTELLRESFHTTLLDFPALVGRLEVDGSQHAKIVVDKDNLNLPEFLVSQSSVHFRDLQASKFSWDALPDGVATVGAITTANSNGNIKAANVHVVRLRDNSGVILFVSVAHYVFDGTGYCEFVNRWAELCRWMCSDNAVSEPPAYYCSYERSTLFDNLPEDRKALDEPTMEMITATGSLARWLAWVSPSTRARLLGAALSLRSMEGHIFHISASRLAWLRASVREYISSDERLSDNDILTALLTMTVAQSVAKFQRDSASASYLSSLSSYLFPSTYTPDTSFYTQVVIDMRPRLSGLSAARYIGNADLPRYLVSSMGSFASGGNEQSLALVAKSVRQLVNGADSQYIGQLVDTVHKDTTCFMSPLSFGMGKRPLMLSNLSRFTMYHTDFGNGIPAWVTPIRTLFPNFSLVLPAHPSTDGYVIYVSMTEQVMTKFLQNKFWMNTADVVY</sequence>
<evidence type="ECO:0000313" key="1">
    <source>
        <dbReference type="EMBL" id="KAJ2810602.1"/>
    </source>
</evidence>
<protein>
    <submittedName>
        <fullName evidence="1">Uncharacterized protein</fullName>
    </submittedName>
</protein>
<dbReference type="Proteomes" id="UP001140096">
    <property type="component" value="Unassembled WGS sequence"/>
</dbReference>
<evidence type="ECO:0000313" key="2">
    <source>
        <dbReference type="Proteomes" id="UP001140096"/>
    </source>
</evidence>
<dbReference type="EMBL" id="JANBUP010000665">
    <property type="protein sequence ID" value="KAJ2810602.1"/>
    <property type="molecule type" value="Genomic_DNA"/>
</dbReference>
<proteinExistence type="predicted"/>